<name>A0ABU5GXH4_9BACT</name>
<comment type="catalytic activity">
    <reaction evidence="9">
        <text>ATP + H2O = ADP + phosphate + H(+)</text>
        <dbReference type="Rhea" id="RHEA:13065"/>
        <dbReference type="ChEBI" id="CHEBI:15377"/>
        <dbReference type="ChEBI" id="CHEBI:15378"/>
        <dbReference type="ChEBI" id="CHEBI:30616"/>
        <dbReference type="ChEBI" id="CHEBI:43474"/>
        <dbReference type="ChEBI" id="CHEBI:456216"/>
        <dbReference type="EC" id="5.6.2.4"/>
    </reaction>
</comment>
<dbReference type="InterPro" id="IPR027417">
    <property type="entry name" value="P-loop_NTPase"/>
</dbReference>
<dbReference type="Proteomes" id="UP001291309">
    <property type="component" value="Unassembled WGS sequence"/>
</dbReference>
<comment type="catalytic activity">
    <reaction evidence="6">
        <text>Couples ATP hydrolysis with the unwinding of duplex DNA by translocating in the 3'-5' direction.</text>
        <dbReference type="EC" id="5.6.2.4"/>
    </reaction>
</comment>
<evidence type="ECO:0000256" key="8">
    <source>
        <dbReference type="ARBA" id="ARBA00034923"/>
    </source>
</evidence>
<dbReference type="GO" id="GO:0004386">
    <property type="term" value="F:helicase activity"/>
    <property type="evidence" value="ECO:0007669"/>
    <property type="project" value="UniProtKB-KW"/>
</dbReference>
<keyword evidence="1 10" id="KW-0547">Nucleotide-binding</keyword>
<proteinExistence type="predicted"/>
<feature type="binding site" evidence="10">
    <location>
        <begin position="46"/>
        <end position="53"/>
    </location>
    <ligand>
        <name>ATP</name>
        <dbReference type="ChEBI" id="CHEBI:30616"/>
    </ligand>
</feature>
<evidence type="ECO:0000256" key="6">
    <source>
        <dbReference type="ARBA" id="ARBA00034617"/>
    </source>
</evidence>
<evidence type="ECO:0000256" key="10">
    <source>
        <dbReference type="PROSITE-ProRule" id="PRU00560"/>
    </source>
</evidence>
<gene>
    <name evidence="12" type="ORF">SYV04_05055</name>
</gene>
<dbReference type="RefSeq" id="WP_321544440.1">
    <property type="nucleotide sequence ID" value="NZ_JAXIVS010000001.1"/>
</dbReference>
<dbReference type="Pfam" id="PF13361">
    <property type="entry name" value="UvrD_C"/>
    <property type="match status" value="1"/>
</dbReference>
<accession>A0ABU5GXH4</accession>
<evidence type="ECO:0000256" key="3">
    <source>
        <dbReference type="ARBA" id="ARBA00022806"/>
    </source>
</evidence>
<keyword evidence="3 10" id="KW-0347">Helicase</keyword>
<dbReference type="InterPro" id="IPR014016">
    <property type="entry name" value="UvrD-like_ATP-bd"/>
</dbReference>
<protein>
    <recommendedName>
        <fullName evidence="7">DNA 3'-5' helicase</fullName>
        <ecNumber evidence="7">5.6.2.4</ecNumber>
    </recommendedName>
    <alternativeName>
        <fullName evidence="8">DNA 3'-5' helicase II</fullName>
    </alternativeName>
</protein>
<dbReference type="PANTHER" id="PTHR11070">
    <property type="entry name" value="UVRD / RECB / PCRA DNA HELICASE FAMILY MEMBER"/>
    <property type="match status" value="1"/>
</dbReference>
<dbReference type="SUPFAM" id="SSF52540">
    <property type="entry name" value="P-loop containing nucleoside triphosphate hydrolases"/>
    <property type="match status" value="1"/>
</dbReference>
<dbReference type="CDD" id="cd17932">
    <property type="entry name" value="DEXQc_UvrD"/>
    <property type="match status" value="1"/>
</dbReference>
<feature type="domain" description="UvrD-like helicase ATP-binding" evidence="11">
    <location>
        <begin position="25"/>
        <end position="352"/>
    </location>
</feature>
<dbReference type="InterPro" id="IPR014017">
    <property type="entry name" value="DNA_helicase_UvrD-like_C"/>
</dbReference>
<dbReference type="Pfam" id="PF00580">
    <property type="entry name" value="UvrD-helicase"/>
    <property type="match status" value="1"/>
</dbReference>
<evidence type="ECO:0000256" key="9">
    <source>
        <dbReference type="ARBA" id="ARBA00048988"/>
    </source>
</evidence>
<dbReference type="EC" id="5.6.2.4" evidence="7"/>
<evidence type="ECO:0000256" key="2">
    <source>
        <dbReference type="ARBA" id="ARBA00022801"/>
    </source>
</evidence>
<comment type="caution">
    <text evidence="12">The sequence shown here is derived from an EMBL/GenBank/DDBJ whole genome shotgun (WGS) entry which is preliminary data.</text>
</comment>
<dbReference type="PROSITE" id="PS51198">
    <property type="entry name" value="UVRD_HELICASE_ATP_BIND"/>
    <property type="match status" value="1"/>
</dbReference>
<reference evidence="12 13" key="1">
    <citation type="submission" date="2023-12" db="EMBL/GenBank/DDBJ databases">
        <title>the genome sequence of Hyalangium sp. s54d21.</title>
        <authorList>
            <person name="Zhang X."/>
        </authorList>
    </citation>
    <scope>NUCLEOTIDE SEQUENCE [LARGE SCALE GENOMIC DNA]</scope>
    <source>
        <strain evidence="13">s54d21</strain>
    </source>
</reference>
<evidence type="ECO:0000259" key="11">
    <source>
        <dbReference type="PROSITE" id="PS51198"/>
    </source>
</evidence>
<keyword evidence="5" id="KW-0413">Isomerase</keyword>
<dbReference type="Gene3D" id="3.40.50.300">
    <property type="entry name" value="P-loop containing nucleotide triphosphate hydrolases"/>
    <property type="match status" value="3"/>
</dbReference>
<keyword evidence="2 10" id="KW-0378">Hydrolase</keyword>
<keyword evidence="4 10" id="KW-0067">ATP-binding</keyword>
<keyword evidence="13" id="KW-1185">Reference proteome</keyword>
<evidence type="ECO:0000313" key="12">
    <source>
        <dbReference type="EMBL" id="MDY7225736.1"/>
    </source>
</evidence>
<evidence type="ECO:0000256" key="7">
    <source>
        <dbReference type="ARBA" id="ARBA00034808"/>
    </source>
</evidence>
<organism evidence="12 13">
    <name type="scientific">Hyalangium rubrum</name>
    <dbReference type="NCBI Taxonomy" id="3103134"/>
    <lineage>
        <taxon>Bacteria</taxon>
        <taxon>Pseudomonadati</taxon>
        <taxon>Myxococcota</taxon>
        <taxon>Myxococcia</taxon>
        <taxon>Myxococcales</taxon>
        <taxon>Cystobacterineae</taxon>
        <taxon>Archangiaceae</taxon>
        <taxon>Hyalangium</taxon>
    </lineage>
</organism>
<evidence type="ECO:0000256" key="1">
    <source>
        <dbReference type="ARBA" id="ARBA00022741"/>
    </source>
</evidence>
<evidence type="ECO:0000313" key="13">
    <source>
        <dbReference type="Proteomes" id="UP001291309"/>
    </source>
</evidence>
<evidence type="ECO:0000256" key="5">
    <source>
        <dbReference type="ARBA" id="ARBA00023235"/>
    </source>
</evidence>
<dbReference type="GO" id="GO:0016787">
    <property type="term" value="F:hydrolase activity"/>
    <property type="evidence" value="ECO:0007669"/>
    <property type="project" value="UniProtKB-KW"/>
</dbReference>
<dbReference type="PANTHER" id="PTHR11070:SF2">
    <property type="entry name" value="ATP-DEPENDENT DNA HELICASE SRS2"/>
    <property type="match status" value="1"/>
</dbReference>
<evidence type="ECO:0000256" key="4">
    <source>
        <dbReference type="ARBA" id="ARBA00022840"/>
    </source>
</evidence>
<dbReference type="InterPro" id="IPR000212">
    <property type="entry name" value="DNA_helicase_UvrD/REP"/>
</dbReference>
<dbReference type="EMBL" id="JAXIVS010000001">
    <property type="protein sequence ID" value="MDY7225736.1"/>
    <property type="molecule type" value="Genomic_DNA"/>
</dbReference>
<sequence>MQTVLPLNDFIPTLRKVIPRFASHPPDPQQEQCVHHAADVPLQIVAGPGSGKTTVLVLRALRLVLVDGLLPEQILLTTFTNKAADEIRTRLIEWGFLLVDYLRAHGSSTLKAHLAKVDVNRFLTGTLDSICEDVLRRLRAPTDTAPVLLEGFAANTLMHRRGLTGTVYNGGTIAPDVAAYLSGFTFDRASPTNVAELVKTVRPLFDRFSHDVIDLQQFRTLATHTSARDLLKSGYEAYVQNLRADNRLDFALLEKEFLDRLSANRLDRFTDGLRAVLVDEYQDTNLLQESIYFQLFRKCTASFTVVGDDDQSLYRFRGATVELFRDFRNRLASAVPGTNAQRIDLFLNYRSTPEIVTFFNSFIDNDPDFRPARVTPPKPTIQARLPSKGAPVLGMFRDTAETLAADLASLLNDVFRGNGRVVQGQAGPVAITRDPNGGDFGDAVLLAHSVNEYQAGFKGNPPRPRLPCFLRQELVSRNIHVFNPRGQALRDIPDIQQLIGAMLECLDPAGTVQTSMLLRLETKQHLTTFRNAYAQYAATTPHPTNPRGLSAFVTAWGSRQPQSTATWPREWPILELCFKLLSWFPRLRDDPEGQVHLEAVSRAISQSATFSPYKSLVLFGSGPHDRRSVESALRDIFAPLAESLIDVDEEIMPAVPRDRFSMMTIHQAKGLEYPLVIVDVASDFKKDHHKNRFKRFPDQPSNVAEMEDDLASACMVGSLRQQRTALQRTYEDLIRLYYVAYSRPQSVLLLVGLNPCLRYSTTIHNIATFWRRDGSWPWAAPYSSRKPPGMANAIPLELI</sequence>